<feature type="compositionally biased region" description="Polar residues" evidence="2">
    <location>
        <begin position="1"/>
        <end position="11"/>
    </location>
</feature>
<feature type="region of interest" description="Disordered" evidence="2">
    <location>
        <begin position="1"/>
        <end position="28"/>
    </location>
</feature>
<accession>A0AAN8VUQ8</accession>
<evidence type="ECO:0000256" key="2">
    <source>
        <dbReference type="SAM" id="MobiDB-lite"/>
    </source>
</evidence>
<feature type="region of interest" description="Disordered" evidence="2">
    <location>
        <begin position="104"/>
        <end position="125"/>
    </location>
</feature>
<feature type="DNA-binding region" description="HMG box" evidence="1">
    <location>
        <begin position="165"/>
        <end position="226"/>
    </location>
</feature>
<dbReference type="PANTHER" id="PTHR46691:SF3">
    <property type="entry name" value="HIGH MOBILITY GROUP B PROTEIN 15"/>
    <property type="match status" value="1"/>
</dbReference>
<dbReference type="Proteomes" id="UP001370490">
    <property type="component" value="Unassembled WGS sequence"/>
</dbReference>
<organism evidence="4 5">
    <name type="scientific">Dillenia turbinata</name>
    <dbReference type="NCBI Taxonomy" id="194707"/>
    <lineage>
        <taxon>Eukaryota</taxon>
        <taxon>Viridiplantae</taxon>
        <taxon>Streptophyta</taxon>
        <taxon>Embryophyta</taxon>
        <taxon>Tracheophyta</taxon>
        <taxon>Spermatophyta</taxon>
        <taxon>Magnoliopsida</taxon>
        <taxon>eudicotyledons</taxon>
        <taxon>Gunneridae</taxon>
        <taxon>Pentapetalae</taxon>
        <taxon>Dilleniales</taxon>
        <taxon>Dilleniaceae</taxon>
        <taxon>Dillenia</taxon>
    </lineage>
</organism>
<dbReference type="GO" id="GO:0005634">
    <property type="term" value="C:nucleus"/>
    <property type="evidence" value="ECO:0007669"/>
    <property type="project" value="UniProtKB-UniRule"/>
</dbReference>
<name>A0AAN8VUQ8_9MAGN</name>
<feature type="compositionally biased region" description="Polar residues" evidence="2">
    <location>
        <begin position="140"/>
        <end position="155"/>
    </location>
</feature>
<dbReference type="SUPFAM" id="SSF46774">
    <property type="entry name" value="ARID-like"/>
    <property type="match status" value="1"/>
</dbReference>
<feature type="region of interest" description="Disordered" evidence="2">
    <location>
        <begin position="138"/>
        <end position="169"/>
    </location>
</feature>
<feature type="domain" description="HMG box" evidence="3">
    <location>
        <begin position="165"/>
        <end position="226"/>
    </location>
</feature>
<protein>
    <recommendedName>
        <fullName evidence="3">HMG box domain-containing protein</fullName>
    </recommendedName>
</protein>
<sequence length="383" mass="42951">MTTMEGNTQEQDGGGKKSEKDASYYPKPRATYEEVTKYSNIFDQTLKDLHDSIKMAYLNSTGGLKELDYQQLFVAVTSRGGIAKVCPRTVVVELVETNFISQSSELAQGSGTQSHKPESLNSRGTASQTLALPIEDADNQKSPSAEAQVATSVNKQKPERGPGSLKPPKSAFSIFMEEQRKRGFKQFNLTEEIEVYKRLSESVKAIYEEKAAKDRKRYGTELQAFIRKKVKLINSIDKDVEAEEGCSTADSQRETAELDQMDIEDLHCPYKFFTERFRSILSTAFLILGPEQIIQKLSKKMVGQGGEDNAASNKSNQHRENPQLPRSEASSARVSRDAKVELHSLASSHDIHQLHLWENLQLKECQANVLLLLQCCHYVLVRP</sequence>
<dbReference type="InterPro" id="IPR036910">
    <property type="entry name" value="HMG_box_dom_sf"/>
</dbReference>
<dbReference type="GO" id="GO:0003677">
    <property type="term" value="F:DNA binding"/>
    <property type="evidence" value="ECO:0007669"/>
    <property type="project" value="UniProtKB-UniRule"/>
</dbReference>
<dbReference type="AlphaFoldDB" id="A0AAN8VUQ8"/>
<gene>
    <name evidence="4" type="ORF">RJ641_030055</name>
</gene>
<keyword evidence="1" id="KW-0539">Nucleus</keyword>
<dbReference type="Gene3D" id="1.10.30.10">
    <property type="entry name" value="High mobility group box domain"/>
    <property type="match status" value="1"/>
</dbReference>
<evidence type="ECO:0000256" key="1">
    <source>
        <dbReference type="PROSITE-ProRule" id="PRU00267"/>
    </source>
</evidence>
<keyword evidence="1" id="KW-0238">DNA-binding</keyword>
<dbReference type="PROSITE" id="PS50118">
    <property type="entry name" value="HMG_BOX_2"/>
    <property type="match status" value="1"/>
</dbReference>
<dbReference type="EMBL" id="JBAMMX010000005">
    <property type="protein sequence ID" value="KAK6940524.1"/>
    <property type="molecule type" value="Genomic_DNA"/>
</dbReference>
<dbReference type="CDD" id="cd00084">
    <property type="entry name" value="HMG-box_SF"/>
    <property type="match status" value="1"/>
</dbReference>
<evidence type="ECO:0000313" key="5">
    <source>
        <dbReference type="Proteomes" id="UP001370490"/>
    </source>
</evidence>
<keyword evidence="5" id="KW-1185">Reference proteome</keyword>
<comment type="caution">
    <text evidence="4">The sequence shown here is derived from an EMBL/GenBank/DDBJ whole genome shotgun (WGS) entry which is preliminary data.</text>
</comment>
<feature type="region of interest" description="Disordered" evidence="2">
    <location>
        <begin position="304"/>
        <end position="333"/>
    </location>
</feature>
<evidence type="ECO:0000259" key="3">
    <source>
        <dbReference type="PROSITE" id="PS50118"/>
    </source>
</evidence>
<feature type="compositionally biased region" description="Basic and acidic residues" evidence="2">
    <location>
        <begin position="13"/>
        <end position="22"/>
    </location>
</feature>
<dbReference type="InterPro" id="IPR036431">
    <property type="entry name" value="ARID_dom_sf"/>
</dbReference>
<reference evidence="4 5" key="1">
    <citation type="submission" date="2023-12" db="EMBL/GenBank/DDBJ databases">
        <title>A high-quality genome assembly for Dillenia turbinata (Dilleniales).</title>
        <authorList>
            <person name="Chanderbali A."/>
        </authorList>
    </citation>
    <scope>NUCLEOTIDE SEQUENCE [LARGE SCALE GENOMIC DNA]</scope>
    <source>
        <strain evidence="4">LSX21</strain>
        <tissue evidence="4">Leaf</tissue>
    </source>
</reference>
<proteinExistence type="predicted"/>
<dbReference type="InterPro" id="IPR009071">
    <property type="entry name" value="HMG_box_dom"/>
</dbReference>
<evidence type="ECO:0000313" key="4">
    <source>
        <dbReference type="EMBL" id="KAK6940524.1"/>
    </source>
</evidence>
<dbReference type="SMART" id="SM00398">
    <property type="entry name" value="HMG"/>
    <property type="match status" value="1"/>
</dbReference>
<dbReference type="PANTHER" id="PTHR46691">
    <property type="entry name" value="HIGH MOBILITY GROUP B PROTEIN 9"/>
    <property type="match status" value="1"/>
</dbReference>
<dbReference type="SUPFAM" id="SSF47095">
    <property type="entry name" value="HMG-box"/>
    <property type="match status" value="1"/>
</dbReference>